<keyword evidence="4 5" id="KW-0648">Protein biosynthesis</keyword>
<dbReference type="GO" id="GO:0043023">
    <property type="term" value="F:ribosomal large subunit binding"/>
    <property type="evidence" value="ECO:0007669"/>
    <property type="project" value="UniProtKB-UniRule"/>
</dbReference>
<dbReference type="GO" id="GO:0072344">
    <property type="term" value="P:rescue of stalled ribosome"/>
    <property type="evidence" value="ECO:0007669"/>
    <property type="project" value="UniProtKB-UniRule"/>
</dbReference>
<dbReference type="PANTHER" id="PTHR15239:SF6">
    <property type="entry name" value="RIBOSOME QUALITY CONTROL COMPLEX SUBUNIT NEMF"/>
    <property type="match status" value="1"/>
</dbReference>
<dbReference type="Proteomes" id="UP001321786">
    <property type="component" value="Chromosome"/>
</dbReference>
<dbReference type="EMBL" id="AP028654">
    <property type="protein sequence ID" value="BEP29478.1"/>
    <property type="molecule type" value="Genomic_DNA"/>
</dbReference>
<dbReference type="FunFam" id="2.30.310.10:FF:000004">
    <property type="entry name" value="Fibronectin-binding protein A"/>
    <property type="match status" value="1"/>
</dbReference>
<dbReference type="InterPro" id="IPR043682">
    <property type="entry name" value="RqcH_bacterial"/>
</dbReference>
<dbReference type="RefSeq" id="WP_338535108.1">
    <property type="nucleotide sequence ID" value="NZ_AP028654.1"/>
</dbReference>
<dbReference type="GO" id="GO:0019843">
    <property type="term" value="F:rRNA binding"/>
    <property type="evidence" value="ECO:0007669"/>
    <property type="project" value="UniProtKB-UniRule"/>
</dbReference>
<proteinExistence type="inferred from homology"/>
<evidence type="ECO:0000256" key="2">
    <source>
        <dbReference type="ARBA" id="ARBA00022730"/>
    </source>
</evidence>
<keyword evidence="8" id="KW-1185">Reference proteome</keyword>
<dbReference type="GO" id="GO:0000049">
    <property type="term" value="F:tRNA binding"/>
    <property type="evidence" value="ECO:0007669"/>
    <property type="project" value="UniProtKB-UniRule"/>
</dbReference>
<dbReference type="HAMAP" id="MF_00844_B">
    <property type="entry name" value="RqcH_B"/>
    <property type="match status" value="1"/>
</dbReference>
<evidence type="ECO:0000256" key="4">
    <source>
        <dbReference type="ARBA" id="ARBA00022917"/>
    </source>
</evidence>
<keyword evidence="2 5" id="KW-0699">rRNA-binding</keyword>
<keyword evidence="1 5" id="KW-0820">tRNA-binding</keyword>
<dbReference type="Pfam" id="PF05670">
    <property type="entry name" value="NFACT-R_1"/>
    <property type="match status" value="1"/>
</dbReference>
<feature type="coiled-coil region" evidence="5">
    <location>
        <begin position="312"/>
        <end position="339"/>
    </location>
</feature>
<reference evidence="7 8" key="1">
    <citation type="submission" date="2023-08" db="EMBL/GenBank/DDBJ databases">
        <title>Helicovermis profunda gen. nov., sp. nov., a novel mesophilic, fermentative bacterium within the Bacillota from a deep-sea hydrothermal vent chimney.</title>
        <authorList>
            <person name="Miyazaki U."/>
            <person name="Mizutani D."/>
            <person name="Hashimoto Y."/>
            <person name="Tame A."/>
            <person name="Sawayama S."/>
            <person name="Miyazaki J."/>
            <person name="Takai K."/>
            <person name="Nakagawa S."/>
        </authorList>
    </citation>
    <scope>NUCLEOTIDE SEQUENCE [LARGE SCALE GENOMIC DNA]</scope>
    <source>
        <strain evidence="7 8">S502</strain>
    </source>
</reference>
<keyword evidence="5" id="KW-0175">Coiled coil</keyword>
<accession>A0AAU9EIR8</accession>
<dbReference type="Gene3D" id="2.30.310.10">
    <property type="entry name" value="ibrinogen binding protein from staphylococcus aureus domain"/>
    <property type="match status" value="1"/>
</dbReference>
<dbReference type="PANTHER" id="PTHR15239">
    <property type="entry name" value="NUCLEAR EXPORT MEDIATOR FACTOR NEMF"/>
    <property type="match status" value="1"/>
</dbReference>
<evidence type="ECO:0000259" key="6">
    <source>
        <dbReference type="Pfam" id="PF05670"/>
    </source>
</evidence>
<dbReference type="GO" id="GO:1990112">
    <property type="term" value="C:RQC complex"/>
    <property type="evidence" value="ECO:0007669"/>
    <property type="project" value="TreeGrafter"/>
</dbReference>
<dbReference type="Pfam" id="PF05833">
    <property type="entry name" value="NFACT_N"/>
    <property type="match status" value="1"/>
</dbReference>
<comment type="similarity">
    <text evidence="5">Belongs to the NEMF family.</text>
</comment>
<evidence type="ECO:0000256" key="3">
    <source>
        <dbReference type="ARBA" id="ARBA00022884"/>
    </source>
</evidence>
<evidence type="ECO:0000256" key="5">
    <source>
        <dbReference type="HAMAP-Rule" id="MF_00844"/>
    </source>
</evidence>
<evidence type="ECO:0000313" key="7">
    <source>
        <dbReference type="EMBL" id="BEP29478.1"/>
    </source>
</evidence>
<name>A0AAU9EIR8_9FIRM</name>
<gene>
    <name evidence="5" type="primary">rqcH</name>
    <name evidence="7" type="ORF">HLPR_18090</name>
</gene>
<evidence type="ECO:0000256" key="1">
    <source>
        <dbReference type="ARBA" id="ARBA00022555"/>
    </source>
</evidence>
<sequence length="590" mass="67991">MAFDGIFIHSLVEELNKIIKDGKIDKVYQPEKDELTLVVKKNRKNINLLISCDASLPHITIIEKRRDNPKAPPMFCMLMRKMLVGSRIVEISQSGLERVITIKLRNKNEIGDTVYLNLIVEIMGKHSNIILTNNEFKIIDSIKRIPFNLSRVRQILPGLNYSQIPSGKLNLLTTNYDELLDKFNLYKSNKPVFKSIYMLLDGISPIVAKNICYLISLDASTKFDDVNKDDIISLVDNLISLQISLLNNKFTPFYVRQKNEEKLIDYHILELDLYKNEKNKIYHNDDIFKVINTYFSKKNDDHRIAQKFSNLRKIVSQRKDRLTNKISKLENELLIAENAEEFKICGELIIANIYKIDANLNEIELDNYYDENNPKIIVKLNPNLTPSENSQKYYKKYNKLKTAQTELKSQIEETNHEIVYLENVLSNIENSTDVENIEEIKNELIDTGYIKKKKLIKGKKRKVKALNPYEYLSSDGFKILVGKNSAQNDLLTLKSSSNKDIWLHTKIIPSSHVVIKTEGKEVPEKTILEAALICSYHSKAKMSSNVPVDYTAIKNVSKPNGAKPGMVIYVHYNTVYVTPKESEVLKLRKI</sequence>
<dbReference type="InterPro" id="IPR008532">
    <property type="entry name" value="NFACT_RNA-bd"/>
</dbReference>
<dbReference type="InterPro" id="IPR051608">
    <property type="entry name" value="RQC_Subunit_NEMF"/>
</dbReference>
<dbReference type="KEGG" id="hprf:HLPR_18090"/>
<organism evidence="7 8">
    <name type="scientific">Helicovermis profundi</name>
    <dbReference type="NCBI Taxonomy" id="3065157"/>
    <lineage>
        <taxon>Bacteria</taxon>
        <taxon>Bacillati</taxon>
        <taxon>Bacillota</taxon>
        <taxon>Clostridia</taxon>
        <taxon>Helicovermis</taxon>
    </lineage>
</organism>
<comment type="subunit">
    <text evidence="5">Associates with stalled 50S ribosomal subunits. Binds to RqcP.</text>
</comment>
<comment type="function">
    <text evidence="5">Key component of the ribosome quality control system (RQC), a ribosome-associated complex that mediates the extraction of incompletely synthesized nascent chains from stalled ribosomes and their subsequent degradation. RqcH recruits Ala-charged tRNA, and with RqcP directs the elongation of stalled nascent chains on 50S ribosomal subunits, leading to non-templated C-terminal alanine extensions (Ala tail). The Ala tail promotes nascent chain degradation. May add between 1 and at least 8 Ala residues. Binds to stalled 50S ribosomal subunits.</text>
</comment>
<protein>
    <recommendedName>
        <fullName evidence="5">Rqc2 homolog RqcH</fullName>
        <shortName evidence="5">RqcH</shortName>
    </recommendedName>
</protein>
<feature type="domain" description="NFACT RNA-binding" evidence="6">
    <location>
        <begin position="469"/>
        <end position="561"/>
    </location>
</feature>
<dbReference type="AlphaFoldDB" id="A0AAU9EIR8"/>
<keyword evidence="3 5" id="KW-0694">RNA-binding</keyword>
<evidence type="ECO:0000313" key="8">
    <source>
        <dbReference type="Proteomes" id="UP001321786"/>
    </source>
</evidence>